<keyword evidence="1" id="KW-0175">Coiled coil</keyword>
<dbReference type="InterPro" id="IPR011460">
    <property type="entry name" value="Lcl_C"/>
</dbReference>
<feature type="coiled-coil region" evidence="1">
    <location>
        <begin position="203"/>
        <end position="239"/>
    </location>
</feature>
<dbReference type="Pfam" id="PF07603">
    <property type="entry name" value="Lcl_C"/>
    <property type="match status" value="1"/>
</dbReference>
<sequence length="365" mass="40083">MKMLKVLAAMALVLTGWAAQAGPFFASKDGSMVWDQATRLVWMRCSMGQRWNTKTCVGNAVGYIYVDLQSAVKQLNANGGFGGQADWQVPSIRQLASIRECDKGWSIKAQDIGDGGLLVPERCADGSSSPSVDLLAFPETDSRYFWSSSAFQGGRGPNWGIDFGSGYVGDGGRLYDVQGRLVRATSMSMDEAKFAFPQNLANIRQALARAAALEREAVERKERLQKEAERREAEEAERSAFAAAARKGPQQLYLLAGQSQRGKSIEINGRSFGTIELYELIVDKFPSSEYAVRASDQLNAMDRSERAQSAAYRAAEAQRQADQNASNRAQCFSNVRSCEANCANSWSRDYRMAQSCISGCQRTCN</sequence>
<dbReference type="Proteomes" id="UP000678374">
    <property type="component" value="Unassembled WGS sequence"/>
</dbReference>
<reference evidence="4" key="1">
    <citation type="submission" date="2021-04" db="EMBL/GenBank/DDBJ databases">
        <title>The genome sequence of Ideonella sp. 4Y11.</title>
        <authorList>
            <person name="Liu Y."/>
        </authorList>
    </citation>
    <scope>NUCLEOTIDE SEQUENCE</scope>
    <source>
        <strain evidence="4">4Y11</strain>
    </source>
</reference>
<dbReference type="RefSeq" id="WP_210801875.1">
    <property type="nucleotide sequence ID" value="NZ_JAGQDE010000007.1"/>
</dbReference>
<gene>
    <name evidence="4" type="ORF">KAK06_10095</name>
</gene>
<evidence type="ECO:0000256" key="1">
    <source>
        <dbReference type="SAM" id="Coils"/>
    </source>
</evidence>
<evidence type="ECO:0000259" key="3">
    <source>
        <dbReference type="Pfam" id="PF07603"/>
    </source>
</evidence>
<dbReference type="AlphaFoldDB" id="A0A940YK26"/>
<evidence type="ECO:0000313" key="4">
    <source>
        <dbReference type="EMBL" id="MBQ0959299.1"/>
    </source>
</evidence>
<dbReference type="PANTHER" id="PTHR35812:SF1">
    <property type="entry name" value="LIPOPROTEIN"/>
    <property type="match status" value="1"/>
</dbReference>
<name>A0A940YK26_9BURK</name>
<evidence type="ECO:0000313" key="5">
    <source>
        <dbReference type="Proteomes" id="UP000678374"/>
    </source>
</evidence>
<accession>A0A940YK26</accession>
<keyword evidence="2" id="KW-0732">Signal</keyword>
<feature type="chain" id="PRO_5038037307" evidence="2">
    <location>
        <begin position="22"/>
        <end position="365"/>
    </location>
</feature>
<dbReference type="PANTHER" id="PTHR35812">
    <property type="entry name" value="LIPOPROTEIN"/>
    <property type="match status" value="1"/>
</dbReference>
<protein>
    <submittedName>
        <fullName evidence="4">DUF1566 domain-containing protein</fullName>
    </submittedName>
</protein>
<feature type="signal peptide" evidence="2">
    <location>
        <begin position="1"/>
        <end position="21"/>
    </location>
</feature>
<dbReference type="EMBL" id="JAGQDE010000007">
    <property type="protein sequence ID" value="MBQ0959299.1"/>
    <property type="molecule type" value="Genomic_DNA"/>
</dbReference>
<organism evidence="4 5">
    <name type="scientific">Ideonella aquatica</name>
    <dbReference type="NCBI Taxonomy" id="2824119"/>
    <lineage>
        <taxon>Bacteria</taxon>
        <taxon>Pseudomonadati</taxon>
        <taxon>Pseudomonadota</taxon>
        <taxon>Betaproteobacteria</taxon>
        <taxon>Burkholderiales</taxon>
        <taxon>Sphaerotilaceae</taxon>
        <taxon>Ideonella</taxon>
    </lineage>
</organism>
<evidence type="ECO:0000256" key="2">
    <source>
        <dbReference type="SAM" id="SignalP"/>
    </source>
</evidence>
<keyword evidence="5" id="KW-1185">Reference proteome</keyword>
<feature type="domain" description="Lcl C-terminal" evidence="3">
    <location>
        <begin position="32"/>
        <end position="183"/>
    </location>
</feature>
<comment type="caution">
    <text evidence="4">The sequence shown here is derived from an EMBL/GenBank/DDBJ whole genome shotgun (WGS) entry which is preliminary data.</text>
</comment>
<proteinExistence type="predicted"/>